<reference evidence="1" key="1">
    <citation type="journal article" date="2019" name="Microbiol. Resour. Announc.">
        <title>Draft Genomic Sequences of Streptomyces misionensis and Streptomyces albidoflavus, bacteria applied for phytopathogen biocontrol.</title>
        <authorList>
            <person name="Pylro V."/>
            <person name="Dias A."/>
            <person name="Andreote F."/>
            <person name="Varani A."/>
            <person name="Andreote C."/>
            <person name="Bernardo E."/>
            <person name="Martins T."/>
        </authorList>
    </citation>
    <scope>NUCLEOTIDE SEQUENCE [LARGE SCALE GENOMIC DNA]</scope>
    <source>
        <strain evidence="1">66</strain>
    </source>
</reference>
<keyword evidence="2" id="KW-1185">Reference proteome</keyword>
<name>A0A5C6J0U5_9ACTN</name>
<protein>
    <submittedName>
        <fullName evidence="1">Uncharacterized protein</fullName>
    </submittedName>
</protein>
<comment type="caution">
    <text evidence="1">The sequence shown here is derived from an EMBL/GenBank/DDBJ whole genome shotgun (WGS) entry which is preliminary data.</text>
</comment>
<evidence type="ECO:0000313" key="2">
    <source>
        <dbReference type="Proteomes" id="UP000320481"/>
    </source>
</evidence>
<sequence length="131" mass="13935">MQPLPIPCPAHLVPDATGTDAFHDVYRAAMAQQAVFVAIESERRQRWTVKADTLSAGSGHAVDGAVNDAVRAAITRLVENREVDLDAYAGPVYFMMHGVGSEDRARELAAALHAALYGDLGPLTRAVPPAS</sequence>
<dbReference type="RefSeq" id="WP_146467980.1">
    <property type="nucleotide sequence ID" value="NZ_VOGW01000173.1"/>
</dbReference>
<evidence type="ECO:0000313" key="1">
    <source>
        <dbReference type="EMBL" id="TWV34363.1"/>
    </source>
</evidence>
<gene>
    <name evidence="1" type="ORF">FRZ03_28510</name>
</gene>
<dbReference type="Proteomes" id="UP000320481">
    <property type="component" value="Unassembled WGS sequence"/>
</dbReference>
<dbReference type="AlphaFoldDB" id="A0A5C6J0U5"/>
<proteinExistence type="predicted"/>
<organism evidence="1 2">
    <name type="scientific">Streptomyces misionensis</name>
    <dbReference type="NCBI Taxonomy" id="67331"/>
    <lineage>
        <taxon>Bacteria</taxon>
        <taxon>Bacillati</taxon>
        <taxon>Actinomycetota</taxon>
        <taxon>Actinomycetes</taxon>
        <taxon>Kitasatosporales</taxon>
        <taxon>Streptomycetaceae</taxon>
        <taxon>Streptomyces</taxon>
    </lineage>
</organism>
<accession>A0A5C6J0U5</accession>
<dbReference type="EMBL" id="VOGW01000173">
    <property type="protein sequence ID" value="TWV34363.1"/>
    <property type="molecule type" value="Genomic_DNA"/>
</dbReference>